<dbReference type="PANTHER" id="PTHR45266">
    <property type="entry name" value="OXALOACETATE DECARBOXYLASE ALPHA CHAIN"/>
    <property type="match status" value="1"/>
</dbReference>
<evidence type="ECO:0000256" key="1">
    <source>
        <dbReference type="ARBA" id="ARBA00023267"/>
    </source>
</evidence>
<evidence type="ECO:0000313" key="3">
    <source>
        <dbReference type="EMBL" id="OAA82906.1"/>
    </source>
</evidence>
<protein>
    <submittedName>
        <fullName evidence="3">2-oxoglutarate carboxylase large subunit</fullName>
        <ecNumber evidence="3">6.4.1.7</ecNumber>
    </submittedName>
</protein>
<accession>A0A162KRC1</accession>
<sequence>MEYTLKAHMPGLVARVVVNVGDKVEEGQELAVINCMKTEMSCQTEKAGVVKEILVAEWDEMDIGSPMIILEV</sequence>
<organism evidence="3 4">
    <name type="scientific">Clostridium ljungdahlii</name>
    <dbReference type="NCBI Taxonomy" id="1538"/>
    <lineage>
        <taxon>Bacteria</taxon>
        <taxon>Bacillati</taxon>
        <taxon>Bacillota</taxon>
        <taxon>Clostridia</taxon>
        <taxon>Eubacteriales</taxon>
        <taxon>Clostridiaceae</taxon>
        <taxon>Clostridium</taxon>
    </lineage>
</organism>
<evidence type="ECO:0000313" key="4">
    <source>
        <dbReference type="Proteomes" id="UP000077407"/>
    </source>
</evidence>
<dbReference type="InterPro" id="IPR011053">
    <property type="entry name" value="Single_hybrid_motif"/>
</dbReference>
<dbReference type="InterPro" id="IPR000089">
    <property type="entry name" value="Biotin_lipoyl"/>
</dbReference>
<dbReference type="PANTHER" id="PTHR45266:SF3">
    <property type="entry name" value="OXALOACETATE DECARBOXYLASE ALPHA CHAIN"/>
    <property type="match status" value="1"/>
</dbReference>
<dbReference type="SUPFAM" id="SSF51230">
    <property type="entry name" value="Single hybrid motif"/>
    <property type="match status" value="1"/>
</dbReference>
<dbReference type="OrthoDB" id="9769961at2"/>
<reference evidence="3 4" key="1">
    <citation type="journal article" date="2015" name="Biotechnol. Bioeng.">
        <title>Genome sequence and phenotypic characterization of Caulobacter segnis.</title>
        <authorList>
            <person name="Patel S."/>
            <person name="Fletcher B."/>
            <person name="Scott D.C."/>
            <person name="Ely B."/>
        </authorList>
    </citation>
    <scope>NUCLEOTIDE SEQUENCE [LARGE SCALE GENOMIC DNA]</scope>
    <source>
        <strain evidence="3 4">ERI-2</strain>
    </source>
</reference>
<dbReference type="Pfam" id="PF00364">
    <property type="entry name" value="Biotin_lipoyl"/>
    <property type="match status" value="1"/>
</dbReference>
<keyword evidence="1" id="KW-0092">Biotin</keyword>
<keyword evidence="3" id="KW-0436">Ligase</keyword>
<dbReference type="PATRIC" id="fig|1538.10.peg.4048"/>
<dbReference type="Gene3D" id="2.40.50.100">
    <property type="match status" value="1"/>
</dbReference>
<dbReference type="PROSITE" id="PS50968">
    <property type="entry name" value="BIOTINYL_LIPOYL"/>
    <property type="match status" value="1"/>
</dbReference>
<evidence type="ECO:0000259" key="2">
    <source>
        <dbReference type="PROSITE" id="PS50968"/>
    </source>
</evidence>
<dbReference type="RefSeq" id="WP_063557192.1">
    <property type="nucleotide sequence ID" value="NZ_LITT01000064.1"/>
</dbReference>
<dbReference type="EMBL" id="LITT01000064">
    <property type="protein sequence ID" value="OAA82906.1"/>
    <property type="molecule type" value="Genomic_DNA"/>
</dbReference>
<dbReference type="Proteomes" id="UP000077407">
    <property type="component" value="Unassembled WGS sequence"/>
</dbReference>
<name>A0A162KRC1_9CLOT</name>
<feature type="domain" description="Lipoyl-binding" evidence="2">
    <location>
        <begin position="1"/>
        <end position="71"/>
    </location>
</feature>
<comment type="caution">
    <text evidence="3">The sequence shown here is derived from an EMBL/GenBank/DDBJ whole genome shotgun (WGS) entry which is preliminary data.</text>
</comment>
<dbReference type="AlphaFoldDB" id="A0A162KRC1"/>
<dbReference type="InterPro" id="IPR050709">
    <property type="entry name" value="Biotin_Carboxyl_Carrier/Decarb"/>
</dbReference>
<gene>
    <name evidence="3" type="primary">cfiA</name>
    <name evidence="3" type="ORF">WY13_03974</name>
</gene>
<dbReference type="EC" id="6.4.1.7" evidence="3"/>
<dbReference type="GO" id="GO:0034029">
    <property type="term" value="F:2-oxoglutarate carboxylase activity"/>
    <property type="evidence" value="ECO:0007669"/>
    <property type="project" value="UniProtKB-EC"/>
</dbReference>
<dbReference type="CDD" id="cd06850">
    <property type="entry name" value="biotinyl_domain"/>
    <property type="match status" value="1"/>
</dbReference>
<proteinExistence type="predicted"/>